<evidence type="ECO:0000313" key="16">
    <source>
        <dbReference type="EMBL" id="VFU64650.1"/>
    </source>
</evidence>
<keyword evidence="6 12" id="KW-0238">DNA-binding</keyword>
<keyword evidence="5" id="KW-0805">Transcription regulation</keyword>
<dbReference type="PANTHER" id="PTHR10540:SF7">
    <property type="entry name" value="26S PROTEASOME NON-ATPASE REGULATORY SUBUNIT 7"/>
    <property type="match status" value="1"/>
</dbReference>
<evidence type="ECO:0000256" key="5">
    <source>
        <dbReference type="ARBA" id="ARBA00023015"/>
    </source>
</evidence>
<comment type="similarity">
    <text evidence="10">Belongs to the WUS homeobox family.</text>
</comment>
<reference evidence="16" key="1">
    <citation type="submission" date="2019-03" db="EMBL/GenBank/DDBJ databases">
        <authorList>
            <person name="Mank J."/>
            <person name="Almeida P."/>
        </authorList>
    </citation>
    <scope>NUCLEOTIDE SEQUENCE</scope>
    <source>
        <strain evidence="16">78183</strain>
    </source>
</reference>
<keyword evidence="3" id="KW-0217">Developmental protein</keyword>
<dbReference type="GO" id="GO:0005838">
    <property type="term" value="C:proteasome regulatory particle"/>
    <property type="evidence" value="ECO:0007669"/>
    <property type="project" value="InterPro"/>
</dbReference>
<keyword evidence="8" id="KW-0804">Transcription</keyword>
<dbReference type="InterPro" id="IPR024969">
    <property type="entry name" value="EIF3F/CSN6-like_C"/>
</dbReference>
<keyword evidence="7 12" id="KW-0371">Homeobox</keyword>
<evidence type="ECO:0000256" key="13">
    <source>
        <dbReference type="RuleBase" id="RU000682"/>
    </source>
</evidence>
<dbReference type="PANTHER" id="PTHR10540">
    <property type="entry name" value="EUKARYOTIC TRANSLATION INITIATION FACTOR 3 SUBUNIT F-RELATED"/>
    <property type="match status" value="1"/>
</dbReference>
<evidence type="ECO:0000256" key="11">
    <source>
        <dbReference type="ARBA" id="ARBA00064920"/>
    </source>
</evidence>
<dbReference type="CDD" id="cd00086">
    <property type="entry name" value="homeodomain"/>
    <property type="match status" value="1"/>
</dbReference>
<dbReference type="InterPro" id="IPR000555">
    <property type="entry name" value="JAMM/MPN+_dom"/>
</dbReference>
<evidence type="ECO:0000256" key="6">
    <source>
        <dbReference type="ARBA" id="ARBA00023125"/>
    </source>
</evidence>
<evidence type="ECO:0000256" key="7">
    <source>
        <dbReference type="ARBA" id="ARBA00023155"/>
    </source>
</evidence>
<dbReference type="EMBL" id="CAADRP010002262">
    <property type="protein sequence ID" value="VFU64650.1"/>
    <property type="molecule type" value="Genomic_DNA"/>
</dbReference>
<accession>A0A6N2NC41</accession>
<dbReference type="CDD" id="cd08062">
    <property type="entry name" value="MPN_RPN7_8"/>
    <property type="match status" value="1"/>
</dbReference>
<evidence type="ECO:0000256" key="10">
    <source>
        <dbReference type="ARBA" id="ARBA00024040"/>
    </source>
</evidence>
<dbReference type="SMART" id="SM00232">
    <property type="entry name" value="JAB_MPN"/>
    <property type="match status" value="1"/>
</dbReference>
<evidence type="ECO:0000259" key="15">
    <source>
        <dbReference type="PROSITE" id="PS50249"/>
    </source>
</evidence>
<comment type="subcellular location">
    <subcellularLocation>
        <location evidence="1 12 13">Nucleus</location>
    </subcellularLocation>
</comment>
<evidence type="ECO:0000256" key="12">
    <source>
        <dbReference type="PROSITE-ProRule" id="PRU00108"/>
    </source>
</evidence>
<dbReference type="AlphaFoldDB" id="A0A6N2NC41"/>
<evidence type="ECO:0000256" key="3">
    <source>
        <dbReference type="ARBA" id="ARBA00022473"/>
    </source>
</evidence>
<protein>
    <recommendedName>
        <fullName evidence="17">Homeobox domain-containing protein</fullName>
    </recommendedName>
</protein>
<keyword evidence="9 12" id="KW-0539">Nucleus</keyword>
<dbReference type="Gene3D" id="3.40.140.10">
    <property type="entry name" value="Cytidine Deaminase, domain 2"/>
    <property type="match status" value="1"/>
</dbReference>
<dbReference type="SUPFAM" id="SSF46689">
    <property type="entry name" value="Homeodomain-like"/>
    <property type="match status" value="1"/>
</dbReference>
<dbReference type="InterPro" id="IPR009057">
    <property type="entry name" value="Homeodomain-like_sf"/>
</dbReference>
<dbReference type="Pfam" id="PF01398">
    <property type="entry name" value="JAB"/>
    <property type="match status" value="1"/>
</dbReference>
<dbReference type="PROSITE" id="PS50249">
    <property type="entry name" value="MPN"/>
    <property type="match status" value="1"/>
</dbReference>
<feature type="domain" description="Homeobox" evidence="14">
    <location>
        <begin position="25"/>
        <end position="90"/>
    </location>
</feature>
<proteinExistence type="inferred from homology"/>
<sequence length="491" mass="55756">MEERMSGFCITKAGRGGGGGNNCGTGTKCGRWNPTAEQVKLLTDLFRSGLRTPSTDEIQNISTQLSFYGKIESKNVFYWFQNHKARERQKRRRVSVDEKDVMIRRDDRFSSARYFTEINHVNEPERVIETLQLFPLNSFDEAEPEKFRLQANEFNEAAAAFSYKFVSKAYSESQSSNFELRMDVIKTQQISARPIEKVIVHPLVLLSIVDNYNRVARDTRKRVVGVLLGSSFKGTVDVTNSYAVPFEEDDKDPSIWFLDHNYHESMFSMFKRINAKEHVVGWYSTGPKLRENDLEIHGLFNDYVPNPVLVIIDVQLVELGIPTKAYYAVEEVKENATQKSQKVFVHVPSEIAAHEVEEIGVEHLLRDVKDTTISTLATEVTGKLTALKGLDARLKEIRGYLDLVIEGKLPLNHEILYHLQDVFNLLPNLNVADLIKAFAVKTNDMMLVIYLSSLIRSVVALHNLINNKMLNKEHEKAEDSKPVSVPTAAGS</sequence>
<comment type="similarity">
    <text evidence="2">Belongs to the peptidase M67A family.</text>
</comment>
<name>A0A6N2NC41_SALVM</name>
<organism evidence="16">
    <name type="scientific">Salix viminalis</name>
    <name type="common">Common osier</name>
    <name type="synonym">Basket willow</name>
    <dbReference type="NCBI Taxonomy" id="40686"/>
    <lineage>
        <taxon>Eukaryota</taxon>
        <taxon>Viridiplantae</taxon>
        <taxon>Streptophyta</taxon>
        <taxon>Embryophyta</taxon>
        <taxon>Tracheophyta</taxon>
        <taxon>Spermatophyta</taxon>
        <taxon>Magnoliopsida</taxon>
        <taxon>eudicotyledons</taxon>
        <taxon>Gunneridae</taxon>
        <taxon>Pentapetalae</taxon>
        <taxon>rosids</taxon>
        <taxon>fabids</taxon>
        <taxon>Malpighiales</taxon>
        <taxon>Salicaceae</taxon>
        <taxon>Saliceae</taxon>
        <taxon>Salix</taxon>
    </lineage>
</organism>
<dbReference type="GO" id="GO:0043161">
    <property type="term" value="P:proteasome-mediated ubiquitin-dependent protein catabolic process"/>
    <property type="evidence" value="ECO:0007669"/>
    <property type="project" value="TreeGrafter"/>
</dbReference>
<evidence type="ECO:0000256" key="8">
    <source>
        <dbReference type="ARBA" id="ARBA00023163"/>
    </source>
</evidence>
<dbReference type="GO" id="GO:0003677">
    <property type="term" value="F:DNA binding"/>
    <property type="evidence" value="ECO:0007669"/>
    <property type="project" value="UniProtKB-UniRule"/>
</dbReference>
<keyword evidence="4" id="KW-0647">Proteasome</keyword>
<dbReference type="SMART" id="SM00389">
    <property type="entry name" value="HOX"/>
    <property type="match status" value="1"/>
</dbReference>
<evidence type="ECO:0000256" key="1">
    <source>
        <dbReference type="ARBA" id="ARBA00004123"/>
    </source>
</evidence>
<dbReference type="FunFam" id="1.10.10.60:FF:000118">
    <property type="entry name" value="WUSCHEL-related homeobox 11"/>
    <property type="match status" value="1"/>
</dbReference>
<dbReference type="Pfam" id="PF13012">
    <property type="entry name" value="MitMem_reg"/>
    <property type="match status" value="1"/>
</dbReference>
<feature type="domain" description="MPN" evidence="15">
    <location>
        <begin position="198"/>
        <end position="335"/>
    </location>
</feature>
<evidence type="ECO:0000256" key="2">
    <source>
        <dbReference type="ARBA" id="ARBA00008568"/>
    </source>
</evidence>
<evidence type="ECO:0008006" key="17">
    <source>
        <dbReference type="Google" id="ProtNLM"/>
    </source>
</evidence>
<evidence type="ECO:0000256" key="9">
    <source>
        <dbReference type="ARBA" id="ARBA00023242"/>
    </source>
</evidence>
<dbReference type="InterPro" id="IPR001356">
    <property type="entry name" value="HD"/>
</dbReference>
<dbReference type="GO" id="GO:0005634">
    <property type="term" value="C:nucleus"/>
    <property type="evidence" value="ECO:0007669"/>
    <property type="project" value="UniProtKB-SubCell"/>
</dbReference>
<evidence type="ECO:0000256" key="4">
    <source>
        <dbReference type="ARBA" id="ARBA00022942"/>
    </source>
</evidence>
<dbReference type="GO" id="GO:0008237">
    <property type="term" value="F:metallopeptidase activity"/>
    <property type="evidence" value="ECO:0007669"/>
    <property type="project" value="InterPro"/>
</dbReference>
<dbReference type="PROSITE" id="PS50071">
    <property type="entry name" value="HOMEOBOX_2"/>
    <property type="match status" value="1"/>
</dbReference>
<evidence type="ECO:0000259" key="14">
    <source>
        <dbReference type="PROSITE" id="PS50071"/>
    </source>
</evidence>
<gene>
    <name evidence="16" type="ORF">SVIM_LOCUS495257</name>
</gene>
<dbReference type="GO" id="GO:0048731">
    <property type="term" value="P:system development"/>
    <property type="evidence" value="ECO:0007669"/>
    <property type="project" value="UniProtKB-ARBA"/>
</dbReference>
<dbReference type="Gene3D" id="1.10.10.60">
    <property type="entry name" value="Homeodomain-like"/>
    <property type="match status" value="1"/>
</dbReference>
<dbReference type="FunFam" id="3.40.140.10:FF:000013">
    <property type="entry name" value="26S proteasome non-ATPase regulatory subunit 7"/>
    <property type="match status" value="1"/>
</dbReference>
<dbReference type="Pfam" id="PF00046">
    <property type="entry name" value="Homeodomain"/>
    <property type="match status" value="1"/>
</dbReference>
<dbReference type="InterPro" id="IPR037518">
    <property type="entry name" value="MPN"/>
</dbReference>
<dbReference type="InterPro" id="IPR033858">
    <property type="entry name" value="MPN_RPN7_8"/>
</dbReference>
<comment type="subunit">
    <text evidence="11">Component of the 19S regulatory particle (RP/PA700) lid subcomplex of the 26S proteasome. The 26S proteasome is composed of a core protease (CP), known as the 20S proteasome, capped at one or both ends by the 19S regulatory particle (RP/PA700). The RP/PA700 complex is composed of at least 17 different subunits in two subcomplexes, the base and the lid, which form the portions proximal and distal to the 20S proteolytic core, respectively.</text>
</comment>
<feature type="DNA-binding region" description="Homeobox" evidence="12">
    <location>
        <begin position="27"/>
        <end position="91"/>
    </location>
</feature>